<comment type="caution">
    <text evidence="10">The sequence shown here is derived from an EMBL/GenBank/DDBJ whole genome shotgun (WGS) entry which is preliminary data.</text>
</comment>
<gene>
    <name evidence="10" type="ORF">V757_02100</name>
</gene>
<dbReference type="InterPro" id="IPR045865">
    <property type="entry name" value="ACT-like_dom_sf"/>
</dbReference>
<dbReference type="RefSeq" id="WP_023949400.1">
    <property type="nucleotide sequence ID" value="NZ_AYSV01000019.1"/>
</dbReference>
<dbReference type="NCBIfam" id="NF008864">
    <property type="entry name" value="PRK11895.1"/>
    <property type="match status" value="1"/>
</dbReference>
<dbReference type="InterPro" id="IPR019455">
    <property type="entry name" value="Acetolactate_synth_ssu_C"/>
</dbReference>
<keyword evidence="11" id="KW-1185">Reference proteome</keyword>
<evidence type="ECO:0000256" key="4">
    <source>
        <dbReference type="ARBA" id="ARBA00011744"/>
    </source>
</evidence>
<dbReference type="Proteomes" id="UP000018766">
    <property type="component" value="Unassembled WGS sequence"/>
</dbReference>
<dbReference type="InterPro" id="IPR004789">
    <property type="entry name" value="Acetalactate_synth_ssu"/>
</dbReference>
<dbReference type="FunFam" id="3.30.70.260:FF:000001">
    <property type="entry name" value="Acetolactate synthase, small subunit"/>
    <property type="match status" value="1"/>
</dbReference>
<evidence type="ECO:0000313" key="11">
    <source>
        <dbReference type="Proteomes" id="UP000018766"/>
    </source>
</evidence>
<evidence type="ECO:0000256" key="7">
    <source>
        <dbReference type="ARBA" id="ARBA00048670"/>
    </source>
</evidence>
<evidence type="ECO:0000313" key="10">
    <source>
        <dbReference type="EMBL" id="ETD72794.1"/>
    </source>
</evidence>
<comment type="similarity">
    <text evidence="3 8">Belongs to the acetolactate synthase small subunit family.</text>
</comment>
<protein>
    <recommendedName>
        <fullName evidence="8">Acetolactate synthase small subunit</fullName>
        <shortName evidence="8">AHAS</shortName>
        <shortName evidence="8">ALS</shortName>
        <ecNumber evidence="8">2.2.1.6</ecNumber>
    </recommendedName>
    <alternativeName>
        <fullName evidence="8">Acetohydroxy-acid synthase small subunit</fullName>
    </alternativeName>
</protein>
<dbReference type="GO" id="GO:1990610">
    <property type="term" value="F:acetolactate synthase regulator activity"/>
    <property type="evidence" value="ECO:0007669"/>
    <property type="project" value="UniProtKB-UniRule"/>
</dbReference>
<dbReference type="PANTHER" id="PTHR30239">
    <property type="entry name" value="ACETOLACTATE SYNTHASE SMALL SUBUNIT"/>
    <property type="match status" value="1"/>
</dbReference>
<dbReference type="InterPro" id="IPR002912">
    <property type="entry name" value="ACT_dom"/>
</dbReference>
<dbReference type="PROSITE" id="PS51671">
    <property type="entry name" value="ACT"/>
    <property type="match status" value="1"/>
</dbReference>
<proteinExistence type="inferred from homology"/>
<dbReference type="UniPathway" id="UPA00047">
    <property type="reaction ID" value="UER00055"/>
</dbReference>
<dbReference type="EC" id="2.2.1.6" evidence="8"/>
<evidence type="ECO:0000256" key="1">
    <source>
        <dbReference type="ARBA" id="ARBA00004974"/>
    </source>
</evidence>
<dbReference type="EMBL" id="AYSV01000019">
    <property type="protein sequence ID" value="ETD72794.1"/>
    <property type="molecule type" value="Genomic_DNA"/>
</dbReference>
<comment type="pathway">
    <text evidence="2 8">Amino-acid biosynthesis; L-valine biosynthesis; L-valine from pyruvate: step 1/4.</text>
</comment>
<dbReference type="Gene3D" id="3.30.70.260">
    <property type="match status" value="1"/>
</dbReference>
<dbReference type="AlphaFoldDB" id="V8G8D6"/>
<dbReference type="NCBIfam" id="TIGR00119">
    <property type="entry name" value="acolac_sm"/>
    <property type="match status" value="1"/>
</dbReference>
<evidence type="ECO:0000256" key="2">
    <source>
        <dbReference type="ARBA" id="ARBA00005025"/>
    </source>
</evidence>
<comment type="function">
    <text evidence="8">Catalyzes the conversion of 2 pyruvate molecules into acetolactate in the first common step of the biosynthetic pathway of the branched-amino acids such as leucine, isoleucine, and valine.</text>
</comment>
<dbReference type="PANTHER" id="PTHR30239:SF0">
    <property type="entry name" value="ACETOLACTATE SYNTHASE SMALL SUBUNIT 1, CHLOROPLASTIC"/>
    <property type="match status" value="1"/>
</dbReference>
<organism evidence="10 11">
    <name type="scientific">Pelistega indica</name>
    <dbReference type="NCBI Taxonomy" id="1414851"/>
    <lineage>
        <taxon>Bacteria</taxon>
        <taxon>Pseudomonadati</taxon>
        <taxon>Pseudomonadota</taxon>
        <taxon>Betaproteobacteria</taxon>
        <taxon>Burkholderiales</taxon>
        <taxon>Alcaligenaceae</taxon>
        <taxon>Pelistega</taxon>
    </lineage>
</organism>
<dbReference type="GO" id="GO:0009099">
    <property type="term" value="P:L-valine biosynthetic process"/>
    <property type="evidence" value="ECO:0007669"/>
    <property type="project" value="UniProtKB-UniRule"/>
</dbReference>
<dbReference type="OrthoDB" id="9787365at2"/>
<name>V8G8D6_9BURK</name>
<comment type="subunit">
    <text evidence="4 8">Dimer of large and small chains.</text>
</comment>
<dbReference type="InterPro" id="IPR039557">
    <property type="entry name" value="AHAS_ACT"/>
</dbReference>
<dbReference type="SUPFAM" id="SSF55021">
    <property type="entry name" value="ACT-like"/>
    <property type="match status" value="2"/>
</dbReference>
<dbReference type="PATRIC" id="fig|1414851.3.peg.437"/>
<feature type="domain" description="ACT" evidence="9">
    <location>
        <begin position="4"/>
        <end position="78"/>
    </location>
</feature>
<evidence type="ECO:0000256" key="8">
    <source>
        <dbReference type="RuleBase" id="RU368092"/>
    </source>
</evidence>
<dbReference type="Pfam" id="PF22629">
    <property type="entry name" value="ACT_AHAS_ss"/>
    <property type="match status" value="1"/>
</dbReference>
<dbReference type="Pfam" id="PF10369">
    <property type="entry name" value="ALS_ss_C"/>
    <property type="match status" value="1"/>
</dbReference>
<dbReference type="InterPro" id="IPR054480">
    <property type="entry name" value="AHAS_small-like_ACT"/>
</dbReference>
<dbReference type="InterPro" id="IPR027271">
    <property type="entry name" value="Acetolactate_synth/TF_NikR_C"/>
</dbReference>
<dbReference type="CDD" id="cd04878">
    <property type="entry name" value="ACT_AHAS"/>
    <property type="match status" value="1"/>
</dbReference>
<dbReference type="GO" id="GO:0005829">
    <property type="term" value="C:cytosol"/>
    <property type="evidence" value="ECO:0007669"/>
    <property type="project" value="TreeGrafter"/>
</dbReference>
<sequence length="163" mass="18245">MKHILSVLLENAPGALSRVVGLFSARGYNIETLTVAPTEDQTLSRMTISTTGSEEIIEQITKHLNRLVDVVKVVDLTEGEHVERELMMIKVRAVGKEREELMRLTEIFRGHIVDVTDKTYTIELTGDQSKIQAFINTLEKSSILETVRTGISGIGRAERILKI</sequence>
<keyword evidence="8" id="KW-0808">Transferase</keyword>
<dbReference type="FunFam" id="3.30.70.1150:FF:000001">
    <property type="entry name" value="Acetolactate synthase small subunit"/>
    <property type="match status" value="1"/>
</dbReference>
<reference evidence="10 11" key="1">
    <citation type="submission" date="2013-11" db="EMBL/GenBank/DDBJ databases">
        <title>Genomic analysis of Pelistega sp. HM-7.</title>
        <authorList>
            <person name="Kumbhare S.V."/>
            <person name="Shetty S.A."/>
            <person name="Sharma O."/>
            <person name="Dhotre D.P."/>
        </authorList>
    </citation>
    <scope>NUCLEOTIDE SEQUENCE [LARGE SCALE GENOMIC DNA]</scope>
    <source>
        <strain evidence="10 11">HM-7</strain>
    </source>
</reference>
<evidence type="ECO:0000256" key="6">
    <source>
        <dbReference type="ARBA" id="ARBA00023304"/>
    </source>
</evidence>
<keyword evidence="5 8" id="KW-0028">Amino-acid biosynthesis</keyword>
<evidence type="ECO:0000256" key="5">
    <source>
        <dbReference type="ARBA" id="ARBA00022605"/>
    </source>
</evidence>
<accession>V8G8D6</accession>
<keyword evidence="6 8" id="KW-0100">Branched-chain amino acid biosynthesis</keyword>
<comment type="pathway">
    <text evidence="1 8">Amino-acid biosynthesis; L-isoleucine biosynthesis; L-isoleucine from 2-oxobutanoate: step 1/4.</text>
</comment>
<evidence type="ECO:0000259" key="9">
    <source>
        <dbReference type="PROSITE" id="PS51671"/>
    </source>
</evidence>
<dbReference type="GO" id="GO:0003984">
    <property type="term" value="F:acetolactate synthase activity"/>
    <property type="evidence" value="ECO:0007669"/>
    <property type="project" value="UniProtKB-UniRule"/>
</dbReference>
<dbReference type="Gene3D" id="3.30.70.1150">
    <property type="entry name" value="ACT-like. Chain A, domain 2"/>
    <property type="match status" value="1"/>
</dbReference>
<comment type="catalytic activity">
    <reaction evidence="7 8">
        <text>2 pyruvate + H(+) = (2S)-2-acetolactate + CO2</text>
        <dbReference type="Rhea" id="RHEA:25249"/>
        <dbReference type="ChEBI" id="CHEBI:15361"/>
        <dbReference type="ChEBI" id="CHEBI:15378"/>
        <dbReference type="ChEBI" id="CHEBI:16526"/>
        <dbReference type="ChEBI" id="CHEBI:58476"/>
        <dbReference type="EC" id="2.2.1.6"/>
    </reaction>
</comment>
<evidence type="ECO:0000256" key="3">
    <source>
        <dbReference type="ARBA" id="ARBA00006341"/>
    </source>
</evidence>
<dbReference type="UniPathway" id="UPA00049">
    <property type="reaction ID" value="UER00059"/>
</dbReference>
<dbReference type="GO" id="GO:0009097">
    <property type="term" value="P:isoleucine biosynthetic process"/>
    <property type="evidence" value="ECO:0007669"/>
    <property type="project" value="UniProtKB-UniRule"/>
</dbReference>